<dbReference type="EMBL" id="AMQN01004269">
    <property type="status" value="NOT_ANNOTATED_CDS"/>
    <property type="molecule type" value="Genomic_DNA"/>
</dbReference>
<gene>
    <name evidence="2" type="ORF">CAPTEDRAFT_191930</name>
</gene>
<keyword evidence="1" id="KW-0732">Signal</keyword>
<reference evidence="4" key="1">
    <citation type="submission" date="2012-12" db="EMBL/GenBank/DDBJ databases">
        <authorList>
            <person name="Hellsten U."/>
            <person name="Grimwood J."/>
            <person name="Chapman J.A."/>
            <person name="Shapiro H."/>
            <person name="Aerts A."/>
            <person name="Otillar R.P."/>
            <person name="Terry A.Y."/>
            <person name="Boore J.L."/>
            <person name="Simakov O."/>
            <person name="Marletaz F."/>
            <person name="Cho S.-J."/>
            <person name="Edsinger-Gonzales E."/>
            <person name="Havlak P."/>
            <person name="Kuo D.-H."/>
            <person name="Larsson T."/>
            <person name="Lv J."/>
            <person name="Arendt D."/>
            <person name="Savage R."/>
            <person name="Osoegawa K."/>
            <person name="de Jong P."/>
            <person name="Lindberg D.R."/>
            <person name="Seaver E.C."/>
            <person name="Weisblat D.A."/>
            <person name="Putnam N.H."/>
            <person name="Grigoriev I.V."/>
            <person name="Rokhsar D.S."/>
        </authorList>
    </citation>
    <scope>NUCLEOTIDE SEQUENCE</scope>
    <source>
        <strain evidence="4">I ESC-2004</strain>
    </source>
</reference>
<protein>
    <recommendedName>
        <fullName evidence="5">Peptidase A1 domain-containing protein</fullName>
    </recommendedName>
</protein>
<evidence type="ECO:0000313" key="3">
    <source>
        <dbReference type="EnsemblMetazoa" id="CapteP191930"/>
    </source>
</evidence>
<evidence type="ECO:0000313" key="4">
    <source>
        <dbReference type="Proteomes" id="UP000014760"/>
    </source>
</evidence>
<feature type="signal peptide" evidence="1">
    <location>
        <begin position="1"/>
        <end position="23"/>
    </location>
</feature>
<proteinExistence type="predicted"/>
<accession>R7VJN2</accession>
<reference evidence="3" key="3">
    <citation type="submission" date="2015-06" db="UniProtKB">
        <authorList>
            <consortium name="EnsemblMetazoa"/>
        </authorList>
    </citation>
    <scope>IDENTIFICATION</scope>
</reference>
<feature type="chain" id="PRO_5008789126" description="Peptidase A1 domain-containing protein" evidence="1">
    <location>
        <begin position="24"/>
        <end position="242"/>
    </location>
</feature>
<organism evidence="2">
    <name type="scientific">Capitella teleta</name>
    <name type="common">Polychaete worm</name>
    <dbReference type="NCBI Taxonomy" id="283909"/>
    <lineage>
        <taxon>Eukaryota</taxon>
        <taxon>Metazoa</taxon>
        <taxon>Spiralia</taxon>
        <taxon>Lophotrochozoa</taxon>
        <taxon>Annelida</taxon>
        <taxon>Polychaeta</taxon>
        <taxon>Sedentaria</taxon>
        <taxon>Scolecida</taxon>
        <taxon>Capitellidae</taxon>
        <taxon>Capitella</taxon>
    </lineage>
</organism>
<reference evidence="2 4" key="2">
    <citation type="journal article" date="2013" name="Nature">
        <title>Insights into bilaterian evolution from three spiralian genomes.</title>
        <authorList>
            <person name="Simakov O."/>
            <person name="Marletaz F."/>
            <person name="Cho S.J."/>
            <person name="Edsinger-Gonzales E."/>
            <person name="Havlak P."/>
            <person name="Hellsten U."/>
            <person name="Kuo D.H."/>
            <person name="Larsson T."/>
            <person name="Lv J."/>
            <person name="Arendt D."/>
            <person name="Savage R."/>
            <person name="Osoegawa K."/>
            <person name="de Jong P."/>
            <person name="Grimwood J."/>
            <person name="Chapman J.A."/>
            <person name="Shapiro H."/>
            <person name="Aerts A."/>
            <person name="Otillar R.P."/>
            <person name="Terry A.Y."/>
            <person name="Boore J.L."/>
            <person name="Grigoriev I.V."/>
            <person name="Lindberg D.R."/>
            <person name="Seaver E.C."/>
            <person name="Weisblat D.A."/>
            <person name="Putnam N.H."/>
            <person name="Rokhsar D.S."/>
        </authorList>
    </citation>
    <scope>NUCLEOTIDE SEQUENCE</scope>
    <source>
        <strain evidence="2 4">I ESC-2004</strain>
    </source>
</reference>
<evidence type="ECO:0000256" key="1">
    <source>
        <dbReference type="SAM" id="SignalP"/>
    </source>
</evidence>
<name>R7VJN2_CAPTE</name>
<dbReference type="EnsemblMetazoa" id="CapteT191930">
    <property type="protein sequence ID" value="CapteP191930"/>
    <property type="gene ID" value="CapteG191930"/>
</dbReference>
<dbReference type="HOGENOM" id="CLU_1148119_0_0_1"/>
<sequence length="242" mass="26738">MRMSASRVVGLLIIVLLPKTSHECSMGFRSGKYGTQETTATSFSSKKPQVTAAACGQALSCWKKNDIWVCLHEEKDVRCQDFIDVTTNSDVPLHYDEICSVLHGDSRPNHDAWTTPAVVLLDTGSDIAFSLASPYSLTTIGYRTTKTRLVTEKNSSPYSNICCKVSLCVLPAQITPFFLFWYDRMVACRGRRAFIPAVSKRLRTMHADSGCSDLVAKSSSSAFLIRDDLLLTQFPCTDSKNG</sequence>
<dbReference type="AlphaFoldDB" id="R7VJN2"/>
<dbReference type="Proteomes" id="UP000014760">
    <property type="component" value="Unassembled WGS sequence"/>
</dbReference>
<dbReference type="EMBL" id="KB293048">
    <property type="protein sequence ID" value="ELU16626.1"/>
    <property type="molecule type" value="Genomic_DNA"/>
</dbReference>
<evidence type="ECO:0008006" key="5">
    <source>
        <dbReference type="Google" id="ProtNLM"/>
    </source>
</evidence>
<evidence type="ECO:0000313" key="2">
    <source>
        <dbReference type="EMBL" id="ELU16626.1"/>
    </source>
</evidence>
<keyword evidence="4" id="KW-1185">Reference proteome</keyword>